<organism evidence="8 9">
    <name type="scientific">Papiliotrema laurentii</name>
    <name type="common">Cryptococcus laurentii</name>
    <dbReference type="NCBI Taxonomy" id="5418"/>
    <lineage>
        <taxon>Eukaryota</taxon>
        <taxon>Fungi</taxon>
        <taxon>Dikarya</taxon>
        <taxon>Basidiomycota</taxon>
        <taxon>Agaricomycotina</taxon>
        <taxon>Tremellomycetes</taxon>
        <taxon>Tremellales</taxon>
        <taxon>Rhynchogastremaceae</taxon>
        <taxon>Papiliotrema</taxon>
    </lineage>
</organism>
<evidence type="ECO:0000256" key="2">
    <source>
        <dbReference type="ARBA" id="ARBA00022723"/>
    </source>
</evidence>
<proteinExistence type="predicted"/>
<evidence type="ECO:0000256" key="5">
    <source>
        <dbReference type="ARBA" id="ARBA00023242"/>
    </source>
</evidence>
<dbReference type="SUPFAM" id="SSF57701">
    <property type="entry name" value="Zn2/Cys6 DNA-binding domain"/>
    <property type="match status" value="1"/>
</dbReference>
<dbReference type="InterPro" id="IPR007219">
    <property type="entry name" value="XnlR_reg_dom"/>
</dbReference>
<accession>A0AAD9CY51</accession>
<protein>
    <recommendedName>
        <fullName evidence="7">Zn(2)-C6 fungal-type domain-containing protein</fullName>
    </recommendedName>
</protein>
<evidence type="ECO:0000313" key="8">
    <source>
        <dbReference type="EMBL" id="KAK1923677.1"/>
    </source>
</evidence>
<gene>
    <name evidence="8" type="ORF">DB88DRAFT_492049</name>
</gene>
<dbReference type="Pfam" id="PF04082">
    <property type="entry name" value="Fungal_trans"/>
    <property type="match status" value="1"/>
</dbReference>
<feature type="compositionally biased region" description="Polar residues" evidence="6">
    <location>
        <begin position="106"/>
        <end position="120"/>
    </location>
</feature>
<dbReference type="AlphaFoldDB" id="A0AAD9CY51"/>
<sequence length="912" mass="100287">MPRDDTKATAVPGAEPTDPSQKTTLKRGDACLYCRKRRIRCSADKPSCQHCTKLGRECVYDTGKPVSRVKQLEDKVAELEDLLKLGAGQSHTSNGGPGHHRGGGNETTSIGRPPASSTLPPSRPPTFPTTNGVPPTNSFTPQVAYANVGAAGSFLPNAFGMFDSVFPTQPLQSTANRPLQEFVPSQPIFGSSGVDPHAVDMFDFTTLDPNFMSLINSLGATSTGISPAPAPRQQETMAVDPMDHSGLTPLLDPTGGAGLGGSLPFSQPTTPFLSNNSQTSSSSGTQPISIQPTTPGAITKVSYHAYVTEVDSASVQPRPDGQDWSSDGIRVGVSGEPRDAQGDARVKSEGTDRTGPGWRSWMKDLPVPPELQSDNTSLMGGWFDPTDLPKVARDHLLDLFFSGMRMFGQEFHIPRFFASLSLPAAKRPHPCLLYTMYLVACRISTSPPIRSLEAHFYKIATEQLEESLAASDRLFDAVRAATILAVYKYSLGKYHEGWMMGGRATRLAISCGLHAIPSSVWKPSQIPNDHRADLVGLMRQRSFVLPPAADPIALGERIWAFWSAYTVDRCGAISAQWPPSINDADVTTPFPRPLQDYELGLVTEADDVSLSTIYEPPPNAKPLPHYAESTYINLRMRALAILERSSKLMYLKSEPGWQDKLPDHTMVSPPLSTFNSPSDWAEDVISYEQYLACFGTSTTEKNNHPVQVDKANRGGKGWMRCARVRTPKAYAEIYAALKRIEGDLPPEWRTNWEVWDGNVQDWHFGSTARRELAVLHFILGCAWMFLFDVFSFNAPNDLAVAVARRLAFTIRATANDNLNSDLDVFIAMTWSFVVKVLIREVKRLHSIDEHKAAVPLENEIDVIVQALRNFGKRYSIASYQATRAEQFRQSTAEDTKFMENDDFEDLDAGQAI</sequence>
<keyword evidence="9" id="KW-1185">Reference proteome</keyword>
<evidence type="ECO:0000256" key="4">
    <source>
        <dbReference type="ARBA" id="ARBA00023163"/>
    </source>
</evidence>
<feature type="region of interest" description="Disordered" evidence="6">
    <location>
        <begin position="241"/>
        <end position="294"/>
    </location>
</feature>
<dbReference type="PROSITE" id="PS50048">
    <property type="entry name" value="ZN2_CY6_FUNGAL_2"/>
    <property type="match status" value="1"/>
</dbReference>
<dbReference type="Pfam" id="PF00172">
    <property type="entry name" value="Zn_clus"/>
    <property type="match status" value="1"/>
</dbReference>
<name>A0AAD9CY51_PAPLA</name>
<dbReference type="PROSITE" id="PS00463">
    <property type="entry name" value="ZN2_CY6_FUNGAL_1"/>
    <property type="match status" value="1"/>
</dbReference>
<dbReference type="SMART" id="SM00066">
    <property type="entry name" value="GAL4"/>
    <property type="match status" value="1"/>
</dbReference>
<evidence type="ECO:0000313" key="9">
    <source>
        <dbReference type="Proteomes" id="UP001182556"/>
    </source>
</evidence>
<feature type="region of interest" description="Disordered" evidence="6">
    <location>
        <begin position="312"/>
        <end position="359"/>
    </location>
</feature>
<evidence type="ECO:0000259" key="7">
    <source>
        <dbReference type="PROSITE" id="PS50048"/>
    </source>
</evidence>
<feature type="region of interest" description="Disordered" evidence="6">
    <location>
        <begin position="1"/>
        <end position="26"/>
    </location>
</feature>
<feature type="compositionally biased region" description="Polar residues" evidence="6">
    <location>
        <begin position="264"/>
        <end position="273"/>
    </location>
</feature>
<feature type="compositionally biased region" description="Basic and acidic residues" evidence="6">
    <location>
        <begin position="336"/>
        <end position="352"/>
    </location>
</feature>
<dbReference type="PANTHER" id="PTHR47338:SF29">
    <property type="entry name" value="ZN(2)-C6 FUNGAL-TYPE DOMAIN-CONTAINING PROTEIN"/>
    <property type="match status" value="1"/>
</dbReference>
<keyword evidence="3" id="KW-0805">Transcription regulation</keyword>
<dbReference type="InterPro" id="IPR036864">
    <property type="entry name" value="Zn2-C6_fun-type_DNA-bd_sf"/>
</dbReference>
<feature type="domain" description="Zn(2)-C6 fungal-type" evidence="7">
    <location>
        <begin position="30"/>
        <end position="60"/>
    </location>
</feature>
<feature type="region of interest" description="Disordered" evidence="6">
    <location>
        <begin position="87"/>
        <end position="135"/>
    </location>
</feature>
<feature type="compositionally biased region" description="Low complexity" evidence="6">
    <location>
        <begin position="274"/>
        <end position="292"/>
    </location>
</feature>
<dbReference type="CDD" id="cd12148">
    <property type="entry name" value="fungal_TF_MHR"/>
    <property type="match status" value="1"/>
</dbReference>
<evidence type="ECO:0000256" key="3">
    <source>
        <dbReference type="ARBA" id="ARBA00023015"/>
    </source>
</evidence>
<dbReference type="GO" id="GO:0008270">
    <property type="term" value="F:zinc ion binding"/>
    <property type="evidence" value="ECO:0007669"/>
    <property type="project" value="InterPro"/>
</dbReference>
<comment type="subcellular location">
    <subcellularLocation>
        <location evidence="1">Nucleus</location>
    </subcellularLocation>
</comment>
<dbReference type="InterPro" id="IPR001138">
    <property type="entry name" value="Zn2Cys6_DnaBD"/>
</dbReference>
<dbReference type="SMART" id="SM00906">
    <property type="entry name" value="Fungal_trans"/>
    <property type="match status" value="1"/>
</dbReference>
<dbReference type="GO" id="GO:0003677">
    <property type="term" value="F:DNA binding"/>
    <property type="evidence" value="ECO:0007669"/>
    <property type="project" value="InterPro"/>
</dbReference>
<dbReference type="GO" id="GO:0000981">
    <property type="term" value="F:DNA-binding transcription factor activity, RNA polymerase II-specific"/>
    <property type="evidence" value="ECO:0007669"/>
    <property type="project" value="InterPro"/>
</dbReference>
<keyword evidence="2" id="KW-0479">Metal-binding</keyword>
<keyword evidence="5" id="KW-0539">Nucleus</keyword>
<dbReference type="EMBL" id="JAODAN010000006">
    <property type="protein sequence ID" value="KAK1923677.1"/>
    <property type="molecule type" value="Genomic_DNA"/>
</dbReference>
<dbReference type="InterPro" id="IPR050815">
    <property type="entry name" value="TF_fung"/>
</dbReference>
<reference evidence="8" key="1">
    <citation type="submission" date="2023-02" db="EMBL/GenBank/DDBJ databases">
        <title>Identification and recombinant expression of a fungal hydrolase from Papiliotrema laurentii that hydrolyzes apple cutin and clears colloidal polyester polyurethane.</title>
        <authorList>
            <consortium name="DOE Joint Genome Institute"/>
            <person name="Roman V.A."/>
            <person name="Bojanowski C."/>
            <person name="Crable B.R."/>
            <person name="Wagner D.N."/>
            <person name="Hung C.S."/>
            <person name="Nadeau L.J."/>
            <person name="Schratz L."/>
            <person name="Haridas S."/>
            <person name="Pangilinan J."/>
            <person name="Lipzen A."/>
            <person name="Na H."/>
            <person name="Yan M."/>
            <person name="Ng V."/>
            <person name="Grigoriev I.V."/>
            <person name="Spatafora J.W."/>
            <person name="Barlow D."/>
            <person name="Biffinger J."/>
            <person name="Kelley-Loughnane N."/>
            <person name="Varaljay V.A."/>
            <person name="Crookes-Goodson W.J."/>
        </authorList>
    </citation>
    <scope>NUCLEOTIDE SEQUENCE</scope>
    <source>
        <strain evidence="8">5307AH</strain>
    </source>
</reference>
<dbReference type="GO" id="GO:0006351">
    <property type="term" value="P:DNA-templated transcription"/>
    <property type="evidence" value="ECO:0007669"/>
    <property type="project" value="InterPro"/>
</dbReference>
<dbReference type="PANTHER" id="PTHR47338">
    <property type="entry name" value="ZN(II)2CYS6 TRANSCRIPTION FACTOR (EUROFUNG)-RELATED"/>
    <property type="match status" value="1"/>
</dbReference>
<dbReference type="GO" id="GO:0005634">
    <property type="term" value="C:nucleus"/>
    <property type="evidence" value="ECO:0007669"/>
    <property type="project" value="UniProtKB-SubCell"/>
</dbReference>
<evidence type="ECO:0000256" key="1">
    <source>
        <dbReference type="ARBA" id="ARBA00004123"/>
    </source>
</evidence>
<keyword evidence="4" id="KW-0804">Transcription</keyword>
<dbReference type="Proteomes" id="UP001182556">
    <property type="component" value="Unassembled WGS sequence"/>
</dbReference>
<evidence type="ECO:0000256" key="6">
    <source>
        <dbReference type="SAM" id="MobiDB-lite"/>
    </source>
</evidence>
<dbReference type="Gene3D" id="4.10.240.10">
    <property type="entry name" value="Zn(2)-C6 fungal-type DNA-binding domain"/>
    <property type="match status" value="1"/>
</dbReference>
<comment type="caution">
    <text evidence="8">The sequence shown here is derived from an EMBL/GenBank/DDBJ whole genome shotgun (WGS) entry which is preliminary data.</text>
</comment>
<dbReference type="CDD" id="cd00067">
    <property type="entry name" value="GAL4"/>
    <property type="match status" value="1"/>
</dbReference>